<gene>
    <name evidence="2" type="ORF">S12H4_08475</name>
</gene>
<accession>X1QAX2</accession>
<dbReference type="EMBL" id="BARW01003277">
    <property type="protein sequence ID" value="GAI65383.1"/>
    <property type="molecule type" value="Genomic_DNA"/>
</dbReference>
<sequence>MIFNHIIKVKDKSNVKMDILTNIINTILFDDSELDFNLKSKDLRPLRKKYMFPLLLPIFFSYTTMTACLFFII</sequence>
<feature type="transmembrane region" description="Helical" evidence="1">
    <location>
        <begin position="50"/>
        <end position="72"/>
    </location>
</feature>
<name>X1QAX2_9ZZZZ</name>
<evidence type="ECO:0000256" key="1">
    <source>
        <dbReference type="SAM" id="Phobius"/>
    </source>
</evidence>
<evidence type="ECO:0000313" key="2">
    <source>
        <dbReference type="EMBL" id="GAI65383.1"/>
    </source>
</evidence>
<protein>
    <submittedName>
        <fullName evidence="2">Uncharacterized protein</fullName>
    </submittedName>
</protein>
<dbReference type="AlphaFoldDB" id="X1QAX2"/>
<comment type="caution">
    <text evidence="2">The sequence shown here is derived from an EMBL/GenBank/DDBJ whole genome shotgun (WGS) entry which is preliminary data.</text>
</comment>
<reference evidence="2" key="1">
    <citation type="journal article" date="2014" name="Front. Microbiol.">
        <title>High frequency of phylogenetically diverse reductive dehalogenase-homologous genes in deep subseafloor sedimentary metagenomes.</title>
        <authorList>
            <person name="Kawai M."/>
            <person name="Futagami T."/>
            <person name="Toyoda A."/>
            <person name="Takaki Y."/>
            <person name="Nishi S."/>
            <person name="Hori S."/>
            <person name="Arai W."/>
            <person name="Tsubouchi T."/>
            <person name="Morono Y."/>
            <person name="Uchiyama I."/>
            <person name="Ito T."/>
            <person name="Fujiyama A."/>
            <person name="Inagaki F."/>
            <person name="Takami H."/>
        </authorList>
    </citation>
    <scope>NUCLEOTIDE SEQUENCE</scope>
    <source>
        <strain evidence="2">Expedition CK06-06</strain>
    </source>
</reference>
<keyword evidence="1" id="KW-0812">Transmembrane</keyword>
<proteinExistence type="predicted"/>
<organism evidence="2">
    <name type="scientific">marine sediment metagenome</name>
    <dbReference type="NCBI Taxonomy" id="412755"/>
    <lineage>
        <taxon>unclassified sequences</taxon>
        <taxon>metagenomes</taxon>
        <taxon>ecological metagenomes</taxon>
    </lineage>
</organism>
<keyword evidence="1" id="KW-0472">Membrane</keyword>
<keyword evidence="1" id="KW-1133">Transmembrane helix</keyword>